<dbReference type="InterPro" id="IPR036388">
    <property type="entry name" value="WH-like_DNA-bd_sf"/>
</dbReference>
<sequence>MIETHFARIRARHALSTEEEAAIRSAMGTSLSFEAHHTFVEADTLLDVSILIVEGIAGRYKDLRDGQRQITELHVPGDFTDLHSFTLKRLDHNLIALTPCRVVLFPHAKLAELTERYPRIARLYWFSTNLDAAIHREWVLSMGRRSAIARTAHLFCELQVRLSLVGRADPDGFDFRLSQVDLAECLGMTSVHVNRSLRRLRELGLMTFRNGRAELHDVPGLRELAEFDPSYLYLDPPPL</sequence>
<name>A0ABW8YT58_9SPHN</name>
<evidence type="ECO:0000259" key="4">
    <source>
        <dbReference type="PROSITE" id="PS51063"/>
    </source>
</evidence>
<dbReference type="InterPro" id="IPR036390">
    <property type="entry name" value="WH_DNA-bd_sf"/>
</dbReference>
<evidence type="ECO:0000256" key="1">
    <source>
        <dbReference type="ARBA" id="ARBA00023015"/>
    </source>
</evidence>
<evidence type="ECO:0000313" key="5">
    <source>
        <dbReference type="EMBL" id="MFL9842405.1"/>
    </source>
</evidence>
<dbReference type="InterPro" id="IPR012318">
    <property type="entry name" value="HTH_CRP"/>
</dbReference>
<evidence type="ECO:0000256" key="3">
    <source>
        <dbReference type="ARBA" id="ARBA00023163"/>
    </source>
</evidence>
<dbReference type="InterPro" id="IPR000595">
    <property type="entry name" value="cNMP-bd_dom"/>
</dbReference>
<dbReference type="SUPFAM" id="SSF46785">
    <property type="entry name" value="Winged helix' DNA-binding domain"/>
    <property type="match status" value="1"/>
</dbReference>
<evidence type="ECO:0000313" key="6">
    <source>
        <dbReference type="Proteomes" id="UP001629244"/>
    </source>
</evidence>
<dbReference type="RefSeq" id="WP_408080037.1">
    <property type="nucleotide sequence ID" value="NZ_JBELQC010000003.1"/>
</dbReference>
<gene>
    <name evidence="5" type="ORF">ABS767_15650</name>
</gene>
<reference evidence="5 6" key="1">
    <citation type="submission" date="2024-06" db="EMBL/GenBank/DDBJ databases">
        <authorList>
            <person name="Kaempfer P."/>
            <person name="Viver T."/>
        </authorList>
    </citation>
    <scope>NUCLEOTIDE SEQUENCE [LARGE SCALE GENOMIC DNA]</scope>
    <source>
        <strain evidence="5 6">ST-64</strain>
    </source>
</reference>
<keyword evidence="1" id="KW-0805">Transcription regulation</keyword>
<organism evidence="5 6">
    <name type="scientific">Sphingomonas plantiphila</name>
    <dbReference type="NCBI Taxonomy" id="3163295"/>
    <lineage>
        <taxon>Bacteria</taxon>
        <taxon>Pseudomonadati</taxon>
        <taxon>Pseudomonadota</taxon>
        <taxon>Alphaproteobacteria</taxon>
        <taxon>Sphingomonadales</taxon>
        <taxon>Sphingomonadaceae</taxon>
        <taxon>Sphingomonas</taxon>
    </lineage>
</organism>
<dbReference type="CDD" id="cd00038">
    <property type="entry name" value="CAP_ED"/>
    <property type="match status" value="1"/>
</dbReference>
<keyword evidence="6" id="KW-1185">Reference proteome</keyword>
<dbReference type="Gene3D" id="1.10.10.10">
    <property type="entry name" value="Winged helix-like DNA-binding domain superfamily/Winged helix DNA-binding domain"/>
    <property type="match status" value="1"/>
</dbReference>
<dbReference type="EMBL" id="JBELQC010000003">
    <property type="protein sequence ID" value="MFL9842405.1"/>
    <property type="molecule type" value="Genomic_DNA"/>
</dbReference>
<dbReference type="Proteomes" id="UP001629244">
    <property type="component" value="Unassembled WGS sequence"/>
</dbReference>
<feature type="domain" description="HTH crp-type" evidence="4">
    <location>
        <begin position="145"/>
        <end position="219"/>
    </location>
</feature>
<keyword evidence="2" id="KW-0238">DNA-binding</keyword>
<dbReference type="InterPro" id="IPR014710">
    <property type="entry name" value="RmlC-like_jellyroll"/>
</dbReference>
<evidence type="ECO:0000256" key="2">
    <source>
        <dbReference type="ARBA" id="ARBA00023125"/>
    </source>
</evidence>
<dbReference type="Pfam" id="PF13545">
    <property type="entry name" value="HTH_Crp_2"/>
    <property type="match status" value="1"/>
</dbReference>
<protein>
    <submittedName>
        <fullName evidence="5">Crp/Fnr family transcriptional regulator</fullName>
    </submittedName>
</protein>
<dbReference type="Pfam" id="PF00027">
    <property type="entry name" value="cNMP_binding"/>
    <property type="match status" value="1"/>
</dbReference>
<proteinExistence type="predicted"/>
<dbReference type="SUPFAM" id="SSF51206">
    <property type="entry name" value="cAMP-binding domain-like"/>
    <property type="match status" value="1"/>
</dbReference>
<dbReference type="InterPro" id="IPR018490">
    <property type="entry name" value="cNMP-bd_dom_sf"/>
</dbReference>
<accession>A0ABW8YT58</accession>
<dbReference type="SMART" id="SM00419">
    <property type="entry name" value="HTH_CRP"/>
    <property type="match status" value="1"/>
</dbReference>
<keyword evidence="3" id="KW-0804">Transcription</keyword>
<comment type="caution">
    <text evidence="5">The sequence shown here is derived from an EMBL/GenBank/DDBJ whole genome shotgun (WGS) entry which is preliminary data.</text>
</comment>
<dbReference type="PROSITE" id="PS51063">
    <property type="entry name" value="HTH_CRP_2"/>
    <property type="match status" value="1"/>
</dbReference>
<dbReference type="Gene3D" id="2.60.120.10">
    <property type="entry name" value="Jelly Rolls"/>
    <property type="match status" value="1"/>
</dbReference>